<reference evidence="1 2" key="1">
    <citation type="submission" date="2015-07" db="EMBL/GenBank/DDBJ databases">
        <title>Complete genome sequence of Prevotella intermedia strain 17-2.</title>
        <authorList>
            <person name="Nambu T."/>
        </authorList>
    </citation>
    <scope>NUCLEOTIDE SEQUENCE [LARGE SCALE GENOMIC DNA]</scope>
    <source>
        <strain evidence="1 2">17-2</strain>
    </source>
</reference>
<protein>
    <submittedName>
        <fullName evidence="1">Uncharacterized protein</fullName>
    </submittedName>
</protein>
<name>A0AAD1BJR5_PREIN</name>
<dbReference type="AlphaFoldDB" id="A0AAD1BJR5"/>
<evidence type="ECO:0000313" key="2">
    <source>
        <dbReference type="Proteomes" id="UP000067008"/>
    </source>
</evidence>
<organism evidence="1 2">
    <name type="scientific">Prevotella intermedia</name>
    <dbReference type="NCBI Taxonomy" id="28131"/>
    <lineage>
        <taxon>Bacteria</taxon>
        <taxon>Pseudomonadati</taxon>
        <taxon>Bacteroidota</taxon>
        <taxon>Bacteroidia</taxon>
        <taxon>Bacteroidales</taxon>
        <taxon>Prevotellaceae</taxon>
        <taxon>Prevotella</taxon>
    </lineage>
</organism>
<proteinExistence type="predicted"/>
<sequence>MEPVYIDIHIHTLSNPDNLNVDYDVETLFSKVRSKAQGQSILLSFTDYGAQNEAYKMS</sequence>
<dbReference type="Proteomes" id="UP000067008">
    <property type="component" value="Chromosome 2"/>
</dbReference>
<accession>A0AAD1BJR5</accession>
<evidence type="ECO:0000313" key="1">
    <source>
        <dbReference type="EMBL" id="BAR96550.1"/>
    </source>
</evidence>
<dbReference type="EMBL" id="AP014925">
    <property type="protein sequence ID" value="BAR96550.1"/>
    <property type="molecule type" value="Genomic_DNA"/>
</dbReference>
<gene>
    <name evidence="1" type="ORF">PI172_1822</name>
</gene>